<organism evidence="1 2">
    <name type="scientific">Austropuccinia psidii MF-1</name>
    <dbReference type="NCBI Taxonomy" id="1389203"/>
    <lineage>
        <taxon>Eukaryota</taxon>
        <taxon>Fungi</taxon>
        <taxon>Dikarya</taxon>
        <taxon>Basidiomycota</taxon>
        <taxon>Pucciniomycotina</taxon>
        <taxon>Pucciniomycetes</taxon>
        <taxon>Pucciniales</taxon>
        <taxon>Sphaerophragmiaceae</taxon>
        <taxon>Austropuccinia</taxon>
    </lineage>
</organism>
<name>A0A9Q3CSF3_9BASI</name>
<dbReference type="Proteomes" id="UP000765509">
    <property type="component" value="Unassembled WGS sequence"/>
</dbReference>
<sequence length="107" mass="12344">MTSIGTIIKEIIIPHRKGNIRLSPEFVVEEDAHIQGFYLGTDYQGIYGNEICNSKNRKITIGTNKEKEVLLDIYHMSNKDPPEKFLKEFKEVQFIANLTSKVDTDER</sequence>
<reference evidence="1" key="1">
    <citation type="submission" date="2021-03" db="EMBL/GenBank/DDBJ databases">
        <title>Draft genome sequence of rust myrtle Austropuccinia psidii MF-1, a brazilian biotype.</title>
        <authorList>
            <person name="Quecine M.C."/>
            <person name="Pachon D.M.R."/>
            <person name="Bonatelli M.L."/>
            <person name="Correr F.H."/>
            <person name="Franceschini L.M."/>
            <person name="Leite T.F."/>
            <person name="Margarido G.R.A."/>
            <person name="Almeida C.A."/>
            <person name="Ferrarezi J.A."/>
            <person name="Labate C.A."/>
        </authorList>
    </citation>
    <scope>NUCLEOTIDE SEQUENCE</scope>
    <source>
        <strain evidence="1">MF-1</strain>
    </source>
</reference>
<evidence type="ECO:0000313" key="1">
    <source>
        <dbReference type="EMBL" id="MBW0488565.1"/>
    </source>
</evidence>
<dbReference type="AlphaFoldDB" id="A0A9Q3CSF3"/>
<proteinExistence type="predicted"/>
<comment type="caution">
    <text evidence="1">The sequence shown here is derived from an EMBL/GenBank/DDBJ whole genome shotgun (WGS) entry which is preliminary data.</text>
</comment>
<accession>A0A9Q3CSF3</accession>
<gene>
    <name evidence="1" type="ORF">O181_028280</name>
</gene>
<evidence type="ECO:0000313" key="2">
    <source>
        <dbReference type="Proteomes" id="UP000765509"/>
    </source>
</evidence>
<keyword evidence="2" id="KW-1185">Reference proteome</keyword>
<protein>
    <submittedName>
        <fullName evidence="1">Uncharacterized protein</fullName>
    </submittedName>
</protein>
<dbReference type="EMBL" id="AVOT02009663">
    <property type="protein sequence ID" value="MBW0488565.1"/>
    <property type="molecule type" value="Genomic_DNA"/>
</dbReference>